<dbReference type="PRINTS" id="PR00502">
    <property type="entry name" value="NUDIXFAMILY"/>
</dbReference>
<dbReference type="AlphaFoldDB" id="A0A2R5GR01"/>
<reference evidence="4 5" key="1">
    <citation type="submission" date="2017-12" db="EMBL/GenBank/DDBJ databases">
        <title>Sequencing, de novo assembly and annotation of complete genome of a new Thraustochytrid species, strain FCC1311.</title>
        <authorList>
            <person name="Sedici K."/>
            <person name="Godart F."/>
            <person name="Aiese Cigliano R."/>
            <person name="Sanseverino W."/>
            <person name="Barakat M."/>
            <person name="Ortet P."/>
            <person name="Marechal E."/>
            <person name="Cagnac O."/>
            <person name="Amato A."/>
        </authorList>
    </citation>
    <scope>NUCLEOTIDE SEQUENCE [LARGE SCALE GENOMIC DNA]</scope>
</reference>
<keyword evidence="1" id="KW-0378">Hydrolase</keyword>
<feature type="region of interest" description="Disordered" evidence="2">
    <location>
        <begin position="1"/>
        <end position="25"/>
    </location>
</feature>
<dbReference type="Pfam" id="PF00293">
    <property type="entry name" value="NUDIX"/>
    <property type="match status" value="1"/>
</dbReference>
<gene>
    <name evidence="4" type="ORF">FCC1311_089642</name>
</gene>
<organism evidence="4 5">
    <name type="scientific">Hondaea fermentalgiana</name>
    <dbReference type="NCBI Taxonomy" id="2315210"/>
    <lineage>
        <taxon>Eukaryota</taxon>
        <taxon>Sar</taxon>
        <taxon>Stramenopiles</taxon>
        <taxon>Bigyra</taxon>
        <taxon>Labyrinthulomycetes</taxon>
        <taxon>Thraustochytrida</taxon>
        <taxon>Thraustochytriidae</taxon>
        <taxon>Hondaea</taxon>
    </lineage>
</organism>
<evidence type="ECO:0000313" key="5">
    <source>
        <dbReference type="Proteomes" id="UP000241890"/>
    </source>
</evidence>
<accession>A0A2R5GR01</accession>
<dbReference type="InterPro" id="IPR000086">
    <property type="entry name" value="NUDIX_hydrolase_dom"/>
</dbReference>
<evidence type="ECO:0000259" key="3">
    <source>
        <dbReference type="PROSITE" id="PS51462"/>
    </source>
</evidence>
<dbReference type="EMBL" id="BEYU01000129">
    <property type="protein sequence ID" value="GBG32739.1"/>
    <property type="molecule type" value="Genomic_DNA"/>
</dbReference>
<feature type="compositionally biased region" description="Basic and acidic residues" evidence="2">
    <location>
        <begin position="63"/>
        <end position="76"/>
    </location>
</feature>
<keyword evidence="5" id="KW-1185">Reference proteome</keyword>
<proteinExistence type="predicted"/>
<dbReference type="CDD" id="cd02883">
    <property type="entry name" value="NUDIX_Hydrolase"/>
    <property type="match status" value="1"/>
</dbReference>
<dbReference type="Proteomes" id="UP000241890">
    <property type="component" value="Unassembled WGS sequence"/>
</dbReference>
<dbReference type="PROSITE" id="PS00893">
    <property type="entry name" value="NUDIX_BOX"/>
    <property type="match status" value="1"/>
</dbReference>
<protein>
    <submittedName>
        <fullName evidence="4">Nucleoside diphosphate-linked moiety X motif 17</fullName>
    </submittedName>
</protein>
<sequence length="537" mass="59097">MSWHVITRSESESGSESESESDFSGLGVRDSGFPLQGAHSSFLKAALCDPSLRGAASASLRGENGRRVDTGAEGRGRTGQRAVACGARVRQLGSRATHLSPNSHALQRELSYPVLPLDLMDGPLENRRPVVYVKRPSGEKELARYGLDMFRRAEVAINRPLLVVRQDASTFDVTISAVQAFDWLDALEDDTDDLSLQIVPAGSYSYRQTKIGTLIRTLMSCHHAYTKPLMRCGIVSPVVRVAAVVIPRVMYEGEPHLIITQRVTRHKGGTYNGLWVFPGGHVEARESLEAGASREFMEETGLSVKPATLKLRACWQEVLPSRELQFLMLVYSADALTGPAGFDWSNLNLQKEEVAKLALLPESTWLAVANHGDCGDVEVPAVAFMEEDEEGNSVGEFRRTSVRCNEITGFNLAYGHGIGSAHRYALMQYLDPFDKHLSSTSYSVHEGPLAALMRVRSEEPMSGSVDSWEDQIGLEEEEEDNDENGNENEMEEEDEKRRISSRSGLSSSRGRLSSRFQDKDIPGSPAILVSSPEDLPV</sequence>
<dbReference type="InParanoid" id="A0A2R5GR01"/>
<dbReference type="GO" id="GO:0016787">
    <property type="term" value="F:hydrolase activity"/>
    <property type="evidence" value="ECO:0007669"/>
    <property type="project" value="UniProtKB-KW"/>
</dbReference>
<dbReference type="SUPFAM" id="SSF55811">
    <property type="entry name" value="Nudix"/>
    <property type="match status" value="1"/>
</dbReference>
<evidence type="ECO:0000256" key="1">
    <source>
        <dbReference type="ARBA" id="ARBA00022801"/>
    </source>
</evidence>
<evidence type="ECO:0000313" key="4">
    <source>
        <dbReference type="EMBL" id="GBG32739.1"/>
    </source>
</evidence>
<dbReference type="InterPro" id="IPR020476">
    <property type="entry name" value="Nudix_hydrolase"/>
</dbReference>
<dbReference type="Gene3D" id="3.90.79.10">
    <property type="entry name" value="Nucleoside Triphosphate Pyrophosphohydrolase"/>
    <property type="match status" value="1"/>
</dbReference>
<dbReference type="InterPro" id="IPR020084">
    <property type="entry name" value="NUDIX_hydrolase_CS"/>
</dbReference>
<feature type="compositionally biased region" description="Acidic residues" evidence="2">
    <location>
        <begin position="467"/>
        <end position="494"/>
    </location>
</feature>
<dbReference type="InterPro" id="IPR015797">
    <property type="entry name" value="NUDIX_hydrolase-like_dom_sf"/>
</dbReference>
<dbReference type="PROSITE" id="PS51462">
    <property type="entry name" value="NUDIX"/>
    <property type="match status" value="1"/>
</dbReference>
<dbReference type="OrthoDB" id="447842at2759"/>
<comment type="caution">
    <text evidence="4">The sequence shown here is derived from an EMBL/GenBank/DDBJ whole genome shotgun (WGS) entry which is preliminary data.</text>
</comment>
<feature type="domain" description="Nudix hydrolase" evidence="3">
    <location>
        <begin position="237"/>
        <end position="382"/>
    </location>
</feature>
<name>A0A2R5GR01_9STRA</name>
<feature type="region of interest" description="Disordered" evidence="2">
    <location>
        <begin position="56"/>
        <end position="80"/>
    </location>
</feature>
<feature type="region of interest" description="Disordered" evidence="2">
    <location>
        <begin position="457"/>
        <end position="537"/>
    </location>
</feature>
<evidence type="ECO:0000256" key="2">
    <source>
        <dbReference type="SAM" id="MobiDB-lite"/>
    </source>
</evidence>
<feature type="compositionally biased region" description="Low complexity" evidence="2">
    <location>
        <begin position="501"/>
        <end position="515"/>
    </location>
</feature>